<evidence type="ECO:0000313" key="2">
    <source>
        <dbReference type="Proteomes" id="UP000000674"/>
    </source>
</evidence>
<dbReference type="InterPro" id="IPR036390">
    <property type="entry name" value="WH_DNA-bd_sf"/>
</dbReference>
<dbReference type="InterPro" id="IPR036388">
    <property type="entry name" value="WH-like_DNA-bd_sf"/>
</dbReference>
<dbReference type="InterPro" id="IPR011991">
    <property type="entry name" value="ArsR-like_HTH"/>
</dbReference>
<evidence type="ECO:0000313" key="1">
    <source>
        <dbReference type="EMBL" id="ABK15009.1"/>
    </source>
</evidence>
<organism evidence="1 2">
    <name type="scientific">Methanothrix thermoacetophila (strain DSM 6194 / JCM 14653 / NBRC 101360 / PT)</name>
    <name type="common">Methanosaeta thermophila</name>
    <dbReference type="NCBI Taxonomy" id="349307"/>
    <lineage>
        <taxon>Archaea</taxon>
        <taxon>Methanobacteriati</taxon>
        <taxon>Methanobacteriota</taxon>
        <taxon>Stenosarchaea group</taxon>
        <taxon>Methanomicrobia</taxon>
        <taxon>Methanotrichales</taxon>
        <taxon>Methanotrichaceae</taxon>
        <taxon>Methanothrix</taxon>
    </lineage>
</organism>
<dbReference type="Gene3D" id="1.10.10.10">
    <property type="entry name" value="Winged helix-like DNA-binding domain superfamily/Winged helix DNA-binding domain"/>
    <property type="match status" value="1"/>
</dbReference>
<dbReference type="HOGENOM" id="CLU_2243844_0_0_2"/>
<dbReference type="Proteomes" id="UP000000674">
    <property type="component" value="Chromosome"/>
</dbReference>
<dbReference type="RefSeq" id="WP_011696401.1">
    <property type="nucleotide sequence ID" value="NC_008553.1"/>
</dbReference>
<keyword evidence="2" id="KW-1185">Reference proteome</keyword>
<dbReference type="OrthoDB" id="11368at2157"/>
<dbReference type="AlphaFoldDB" id="A0B8I5"/>
<dbReference type="CDD" id="cd00090">
    <property type="entry name" value="HTH_ARSR"/>
    <property type="match status" value="1"/>
</dbReference>
<name>A0B8I5_METTP</name>
<dbReference type="Pfam" id="PF12840">
    <property type="entry name" value="HTH_20"/>
    <property type="match status" value="1"/>
</dbReference>
<sequence length="107" mass="12451">MHVCRDPDLSGPFQRIQRYIRALHCPTRWAIIRCIGKGERSTKEIYEELSSYGEISMPGLYYHLSALREAGIIEVAGYRESGGIPEKVWRLRTRRIVIDLLDEMEVE</sequence>
<accession>A0B8I5</accession>
<protein>
    <submittedName>
        <fullName evidence="1">Transcriptional regulator, ArsR family</fullName>
    </submittedName>
</protein>
<dbReference type="STRING" id="349307.Mthe_1230"/>
<dbReference type="EMBL" id="CP000477">
    <property type="protein sequence ID" value="ABK15009.1"/>
    <property type="molecule type" value="Genomic_DNA"/>
</dbReference>
<gene>
    <name evidence="1" type="ordered locus">Mthe_1230</name>
</gene>
<reference evidence="1 2" key="1">
    <citation type="submission" date="2006-10" db="EMBL/GenBank/DDBJ databases">
        <title>Complete sequence of Methanosaeta thermophila PT.</title>
        <authorList>
            <consortium name="US DOE Joint Genome Institute"/>
            <person name="Copeland A."/>
            <person name="Lucas S."/>
            <person name="Lapidus A."/>
            <person name="Barry K."/>
            <person name="Detter J.C."/>
            <person name="Glavina del Rio T."/>
            <person name="Hammon N."/>
            <person name="Israni S."/>
            <person name="Pitluck S."/>
            <person name="Chain P."/>
            <person name="Malfatti S."/>
            <person name="Shin M."/>
            <person name="Vergez L."/>
            <person name="Schmutz J."/>
            <person name="Larimer F."/>
            <person name="Land M."/>
            <person name="Hauser L."/>
            <person name="Kyrpides N."/>
            <person name="Kim E."/>
            <person name="Smith K.S."/>
            <person name="Ingram-Smith C."/>
            <person name="Richardson P."/>
        </authorList>
    </citation>
    <scope>NUCLEOTIDE SEQUENCE [LARGE SCALE GENOMIC DNA]</scope>
    <source>
        <strain evidence="2">DSM 6194 / JCM 14653 / NBRC 101360 / PT</strain>
    </source>
</reference>
<proteinExistence type="predicted"/>
<dbReference type="GeneID" id="4462317"/>
<dbReference type="SUPFAM" id="SSF46785">
    <property type="entry name" value="Winged helix' DNA-binding domain"/>
    <property type="match status" value="1"/>
</dbReference>
<dbReference type="KEGG" id="mtp:Mthe_1230"/>